<dbReference type="EMBL" id="UINC01109538">
    <property type="protein sequence ID" value="SVC76429.1"/>
    <property type="molecule type" value="Genomic_DNA"/>
</dbReference>
<organism evidence="1">
    <name type="scientific">marine metagenome</name>
    <dbReference type="NCBI Taxonomy" id="408172"/>
    <lineage>
        <taxon>unclassified sequences</taxon>
        <taxon>metagenomes</taxon>
        <taxon>ecological metagenomes</taxon>
    </lineage>
</organism>
<proteinExistence type="predicted"/>
<name>A0A382PSW4_9ZZZZ</name>
<gene>
    <name evidence="1" type="ORF">METZ01_LOCUS329283</name>
</gene>
<reference evidence="1" key="1">
    <citation type="submission" date="2018-05" db="EMBL/GenBank/DDBJ databases">
        <authorList>
            <person name="Lanie J.A."/>
            <person name="Ng W.-L."/>
            <person name="Kazmierczak K.M."/>
            <person name="Andrzejewski T.M."/>
            <person name="Davidsen T.M."/>
            <person name="Wayne K.J."/>
            <person name="Tettelin H."/>
            <person name="Glass J.I."/>
            <person name="Rusch D."/>
            <person name="Podicherti R."/>
            <person name="Tsui H.-C.T."/>
            <person name="Winkler M.E."/>
        </authorList>
    </citation>
    <scope>NUCLEOTIDE SEQUENCE</scope>
</reference>
<evidence type="ECO:0000313" key="1">
    <source>
        <dbReference type="EMBL" id="SVC76429.1"/>
    </source>
</evidence>
<protein>
    <submittedName>
        <fullName evidence="1">Uncharacterized protein</fullName>
    </submittedName>
</protein>
<accession>A0A382PSW4</accession>
<sequence>MPGIIPYGEEPDFQTMQNFENFGKVL</sequence>
<dbReference type="AlphaFoldDB" id="A0A382PSW4"/>